<dbReference type="InterPro" id="IPR028098">
    <property type="entry name" value="Glyco_trans_4-like_N"/>
</dbReference>
<dbReference type="CDD" id="cd03794">
    <property type="entry name" value="GT4_WbuB-like"/>
    <property type="match status" value="1"/>
</dbReference>
<dbReference type="CAZy" id="GT4">
    <property type="family name" value="Glycosyltransferase Family 4"/>
</dbReference>
<organism evidence="6 7">
    <name type="scientific">Sanguibacter keddieii (strain ATCC 51767 / DSM 10542 / NCFB 3025 / ST-74)</name>
    <dbReference type="NCBI Taxonomy" id="446469"/>
    <lineage>
        <taxon>Bacteria</taxon>
        <taxon>Bacillati</taxon>
        <taxon>Actinomycetota</taxon>
        <taxon>Actinomycetes</taxon>
        <taxon>Micrococcales</taxon>
        <taxon>Sanguibacteraceae</taxon>
        <taxon>Sanguibacter</taxon>
    </lineage>
</organism>
<dbReference type="eggNOG" id="COG0438">
    <property type="taxonomic scope" value="Bacteria"/>
</dbReference>
<keyword evidence="3" id="KW-0808">Transferase</keyword>
<accession>D1BC52</accession>
<proteinExistence type="predicted"/>
<evidence type="ECO:0000259" key="4">
    <source>
        <dbReference type="Pfam" id="PF00534"/>
    </source>
</evidence>
<dbReference type="STRING" id="446469.Sked_08810"/>
<dbReference type="Pfam" id="PF00534">
    <property type="entry name" value="Glycos_transf_1"/>
    <property type="match status" value="1"/>
</dbReference>
<evidence type="ECO:0000256" key="1">
    <source>
        <dbReference type="ARBA" id="ARBA00021292"/>
    </source>
</evidence>
<gene>
    <name evidence="6" type="ordered locus">Sked_08810</name>
</gene>
<dbReference type="GO" id="GO:1901137">
    <property type="term" value="P:carbohydrate derivative biosynthetic process"/>
    <property type="evidence" value="ECO:0007669"/>
    <property type="project" value="UniProtKB-ARBA"/>
</dbReference>
<dbReference type="Gene3D" id="3.40.50.2000">
    <property type="entry name" value="Glycogen Phosphorylase B"/>
    <property type="match status" value="2"/>
</dbReference>
<evidence type="ECO:0000313" key="7">
    <source>
        <dbReference type="Proteomes" id="UP000000322"/>
    </source>
</evidence>
<dbReference type="PANTHER" id="PTHR45947:SF3">
    <property type="entry name" value="SULFOQUINOVOSYL TRANSFERASE SQD2"/>
    <property type="match status" value="1"/>
</dbReference>
<name>D1BC52_SANKS</name>
<dbReference type="KEGG" id="ske:Sked_08810"/>
<dbReference type="SUPFAM" id="SSF53756">
    <property type="entry name" value="UDP-Glycosyltransferase/glycogen phosphorylase"/>
    <property type="match status" value="1"/>
</dbReference>
<evidence type="ECO:0000256" key="3">
    <source>
        <dbReference type="ARBA" id="ARBA00022679"/>
    </source>
</evidence>
<keyword evidence="2" id="KW-0328">Glycosyltransferase</keyword>
<feature type="domain" description="Glycosyltransferase subfamily 4-like N-terminal" evidence="5">
    <location>
        <begin position="176"/>
        <end position="350"/>
    </location>
</feature>
<dbReference type="Pfam" id="PF13579">
    <property type="entry name" value="Glyco_trans_4_4"/>
    <property type="match status" value="1"/>
</dbReference>
<protein>
    <recommendedName>
        <fullName evidence="1">D-inositol 3-phosphate glycosyltransferase</fullName>
    </recommendedName>
</protein>
<evidence type="ECO:0000259" key="5">
    <source>
        <dbReference type="Pfam" id="PF13579"/>
    </source>
</evidence>
<dbReference type="AlphaFoldDB" id="D1BC52"/>
<evidence type="ECO:0000256" key="2">
    <source>
        <dbReference type="ARBA" id="ARBA00022676"/>
    </source>
</evidence>
<sequence>MTVLRDDPSGFWLLAAQQVPPRLVRILATPVAALARPRTLAGARATALWLLGREHEAVDWVSRDGIAPLRAAAFLVSVKRFESAEKVLREAGVDLGAPSMTTVRLRWHRGELRDAVSDLESLPKRGGGAGERLRGDLALLEPGWSAPVPGGRAEVVGRPDVVLHLLTNSLPFTRSGYTSRTHSILRAQQAAGLQVEAVTRLGYPSTVGIPSASSEDLIDGVRYGRLSVPTLPSRSDERLAREIDAVTATAERVRPSVLHTTTHYVNSLVLDGVRDRTGIPYVYEVRGFLEETWLSKQPPGAERSDRYVLWRERETEAMHSADAVVTLGEEMRQEMVARGVDPAKISLSPNAVGPGFLGPAPDPARRRASLGIAPEDQVVGTVTSVVDYEGLETAVSAVKILQRPGRRVVLLIVGDGAARPRIESLARDAGIDAVFTGRVPAEEVHELHSCIDVFLVPRRDERVCRLVTPMKPLEAMATSRPVVASDLPALREIVDDGSTGRLFAADEPEDLARVLDELLGDPDTMQRMGAAGREFVVRERTWAKNAEMYRALYERLADGRQGAQ</sequence>
<keyword evidence="7" id="KW-1185">Reference proteome</keyword>
<feature type="domain" description="Glycosyl transferase family 1" evidence="4">
    <location>
        <begin position="367"/>
        <end position="534"/>
    </location>
</feature>
<dbReference type="Proteomes" id="UP000000322">
    <property type="component" value="Chromosome"/>
</dbReference>
<dbReference type="InterPro" id="IPR001296">
    <property type="entry name" value="Glyco_trans_1"/>
</dbReference>
<dbReference type="PANTHER" id="PTHR45947">
    <property type="entry name" value="SULFOQUINOVOSYL TRANSFERASE SQD2"/>
    <property type="match status" value="1"/>
</dbReference>
<dbReference type="EMBL" id="CP001819">
    <property type="protein sequence ID" value="ACZ20832.1"/>
    <property type="molecule type" value="Genomic_DNA"/>
</dbReference>
<evidence type="ECO:0000313" key="6">
    <source>
        <dbReference type="EMBL" id="ACZ20832.1"/>
    </source>
</evidence>
<dbReference type="GO" id="GO:0016757">
    <property type="term" value="F:glycosyltransferase activity"/>
    <property type="evidence" value="ECO:0007669"/>
    <property type="project" value="UniProtKB-KW"/>
</dbReference>
<reference evidence="6 7" key="1">
    <citation type="journal article" date="2009" name="Stand. Genomic Sci.">
        <title>Complete genome sequence of Sanguibacter keddieii type strain (ST-74).</title>
        <authorList>
            <person name="Ivanova N."/>
            <person name="Sikorski J."/>
            <person name="Sims D."/>
            <person name="Brettin T."/>
            <person name="Detter J.C."/>
            <person name="Han C."/>
            <person name="Lapidus A."/>
            <person name="Copeland A."/>
            <person name="Glavina Del Rio T."/>
            <person name="Nolan M."/>
            <person name="Chen F."/>
            <person name="Lucas S."/>
            <person name="Tice H."/>
            <person name="Cheng J.F."/>
            <person name="Bruce D."/>
            <person name="Goodwin L."/>
            <person name="Pitluck S."/>
            <person name="Pati A."/>
            <person name="Mavromatis K."/>
            <person name="Chen A."/>
            <person name="Palaniappan K."/>
            <person name="D'haeseleer P."/>
            <person name="Chain P."/>
            <person name="Bristow J."/>
            <person name="Eisen J.A."/>
            <person name="Markowitz V."/>
            <person name="Hugenholtz P."/>
            <person name="Goker M."/>
            <person name="Pukall R."/>
            <person name="Klenk H.P."/>
            <person name="Kyrpides N.C."/>
        </authorList>
    </citation>
    <scope>NUCLEOTIDE SEQUENCE [LARGE SCALE GENOMIC DNA]</scope>
    <source>
        <strain evidence="7">ATCC 51767 / DSM 10542 / NCFB 3025 / ST-74</strain>
    </source>
</reference>
<dbReference type="InterPro" id="IPR050194">
    <property type="entry name" value="Glycosyltransferase_grp1"/>
</dbReference>
<dbReference type="HOGENOM" id="CLU_009583_25_0_11"/>